<reference evidence="2 3" key="1">
    <citation type="journal article" date="2016" name="Front. Microbiol.">
        <title>Comprehensive Phylogenetic Analysis of Bovine Non-aureus Staphylococci Species Based on Whole-Genome Sequencing.</title>
        <authorList>
            <person name="Naushad S."/>
            <person name="Barkema H.W."/>
            <person name="Luby C."/>
            <person name="Condas L.A."/>
            <person name="Nobrega D.B."/>
            <person name="Carson D.A."/>
            <person name="De Buck J."/>
        </authorList>
    </citation>
    <scope>NUCLEOTIDE SEQUENCE [LARGE SCALE GENOMIC DNA]</scope>
    <source>
        <strain evidence="2 3">SNUC 102</strain>
    </source>
</reference>
<comment type="caution">
    <text evidence="2">The sequence shown here is derived from an EMBL/GenBank/DDBJ whole genome shotgun (WGS) entry which is preliminary data.</text>
</comment>
<dbReference type="Proteomes" id="UP000285567">
    <property type="component" value="Unassembled WGS sequence"/>
</dbReference>
<keyword evidence="3" id="KW-1185">Reference proteome</keyword>
<feature type="transmembrane region" description="Helical" evidence="1">
    <location>
        <begin position="53"/>
        <end position="73"/>
    </location>
</feature>
<feature type="transmembrane region" description="Helical" evidence="1">
    <location>
        <begin position="21"/>
        <end position="41"/>
    </location>
</feature>
<keyword evidence="1" id="KW-0812">Transmembrane</keyword>
<protein>
    <submittedName>
        <fullName evidence="2">Uncharacterized protein</fullName>
    </submittedName>
</protein>
<keyword evidence="1" id="KW-1133">Transmembrane helix</keyword>
<accession>A0A418ILT8</accession>
<evidence type="ECO:0000256" key="1">
    <source>
        <dbReference type="SAM" id="Phobius"/>
    </source>
</evidence>
<dbReference type="AlphaFoldDB" id="A0A418ILT8"/>
<gene>
    <name evidence="2" type="ORF">BU097_10505</name>
</gene>
<name>A0A418ILT8_STAXY</name>
<sequence>MYLEYWKNIFNYKGTSKLSHLGVSILINIVILFMIMLSGIFVPIKWENTVVDIYYIVLLVMFLPTISMMVRVVRSFTQKC</sequence>
<dbReference type="EMBL" id="QXUL01000056">
    <property type="protein sequence ID" value="RIN09251.1"/>
    <property type="molecule type" value="Genomic_DNA"/>
</dbReference>
<organism evidence="2 3">
    <name type="scientific">Staphylococcus xylosus</name>
    <dbReference type="NCBI Taxonomy" id="1288"/>
    <lineage>
        <taxon>Bacteria</taxon>
        <taxon>Bacillati</taxon>
        <taxon>Bacillota</taxon>
        <taxon>Bacilli</taxon>
        <taxon>Bacillales</taxon>
        <taxon>Staphylococcaceae</taxon>
        <taxon>Staphylococcus</taxon>
    </lineage>
</organism>
<keyword evidence="1" id="KW-0472">Membrane</keyword>
<evidence type="ECO:0000313" key="2">
    <source>
        <dbReference type="EMBL" id="RIN09251.1"/>
    </source>
</evidence>
<evidence type="ECO:0000313" key="3">
    <source>
        <dbReference type="Proteomes" id="UP000285567"/>
    </source>
</evidence>
<proteinExistence type="predicted"/>